<keyword evidence="2" id="KW-1185">Reference proteome</keyword>
<dbReference type="Proteomes" id="UP000295124">
    <property type="component" value="Unassembled WGS sequence"/>
</dbReference>
<evidence type="ECO:0000313" key="1">
    <source>
        <dbReference type="EMBL" id="TDD45777.1"/>
    </source>
</evidence>
<gene>
    <name evidence="1" type="ORF">E1263_37875</name>
</gene>
<sequence>MDYREFDAERRRIVHGWGREITDPDELTAAAARLREQAPTIERDKDREKAFRHLANLDRFVAGALNPEPESEAVWAANDAMMRGLQPIGSPAEQQARARAAIDEINRIAEGAPTIGEQIAAQEMNGALAEFIHVLDGTDSPEN</sequence>
<protein>
    <submittedName>
        <fullName evidence="1">Uncharacterized protein</fullName>
    </submittedName>
</protein>
<organism evidence="1 2">
    <name type="scientific">Kribbella antibiotica</name>
    <dbReference type="NCBI Taxonomy" id="190195"/>
    <lineage>
        <taxon>Bacteria</taxon>
        <taxon>Bacillati</taxon>
        <taxon>Actinomycetota</taxon>
        <taxon>Actinomycetes</taxon>
        <taxon>Propionibacteriales</taxon>
        <taxon>Kribbellaceae</taxon>
        <taxon>Kribbella</taxon>
    </lineage>
</organism>
<dbReference type="AlphaFoldDB" id="A0A4V2YL89"/>
<dbReference type="EMBL" id="SMKX01000192">
    <property type="protein sequence ID" value="TDD45777.1"/>
    <property type="molecule type" value="Genomic_DNA"/>
</dbReference>
<comment type="caution">
    <text evidence="1">The sequence shown here is derived from an EMBL/GenBank/DDBJ whole genome shotgun (WGS) entry which is preliminary data.</text>
</comment>
<accession>A0A4V2YL89</accession>
<dbReference type="RefSeq" id="WP_132176474.1">
    <property type="nucleotide sequence ID" value="NZ_SMKX01000192.1"/>
</dbReference>
<name>A0A4V2YL89_9ACTN</name>
<proteinExistence type="predicted"/>
<dbReference type="OrthoDB" id="3830252at2"/>
<reference evidence="1 2" key="1">
    <citation type="submission" date="2019-03" db="EMBL/GenBank/DDBJ databases">
        <title>Draft genome sequences of novel Actinobacteria.</title>
        <authorList>
            <person name="Sahin N."/>
            <person name="Ay H."/>
            <person name="Saygin H."/>
        </authorList>
    </citation>
    <scope>NUCLEOTIDE SEQUENCE [LARGE SCALE GENOMIC DNA]</scope>
    <source>
        <strain evidence="1 2">JCM 13523</strain>
    </source>
</reference>
<evidence type="ECO:0000313" key="2">
    <source>
        <dbReference type="Proteomes" id="UP000295124"/>
    </source>
</evidence>